<dbReference type="InterPro" id="IPR000297">
    <property type="entry name" value="PPIase_PpiC"/>
</dbReference>
<dbReference type="Gene3D" id="6.10.140.970">
    <property type="match status" value="1"/>
</dbReference>
<evidence type="ECO:0000256" key="9">
    <source>
        <dbReference type="ARBA" id="ARBA00040743"/>
    </source>
</evidence>
<dbReference type="Pfam" id="PF13624">
    <property type="entry name" value="SurA_N_3"/>
    <property type="match status" value="1"/>
</dbReference>
<keyword evidence="4 13" id="KW-0812">Transmembrane</keyword>
<evidence type="ECO:0000256" key="5">
    <source>
        <dbReference type="ARBA" id="ARBA00022989"/>
    </source>
</evidence>
<gene>
    <name evidence="15" type="ORF">CW740_09110</name>
</gene>
<evidence type="ECO:0000256" key="2">
    <source>
        <dbReference type="ARBA" id="ARBA00022475"/>
    </source>
</evidence>
<keyword evidence="2" id="KW-1003">Cell membrane</keyword>
<dbReference type="SUPFAM" id="SSF109998">
    <property type="entry name" value="Triger factor/SurA peptide-binding domain-like"/>
    <property type="match status" value="1"/>
</dbReference>
<evidence type="ECO:0000313" key="16">
    <source>
        <dbReference type="Proteomes" id="UP000232693"/>
    </source>
</evidence>
<evidence type="ECO:0000313" key="15">
    <source>
        <dbReference type="EMBL" id="AUD79394.1"/>
    </source>
</evidence>
<dbReference type="InterPro" id="IPR027304">
    <property type="entry name" value="Trigger_fact/SurA_dom_sf"/>
</dbReference>
<accession>A0A2K9AKC1</accession>
<keyword evidence="5 13" id="KW-1133">Transmembrane helix</keyword>
<dbReference type="Pfam" id="PF13616">
    <property type="entry name" value="Rotamase_3"/>
    <property type="match status" value="1"/>
</dbReference>
<keyword evidence="6 13" id="KW-0472">Membrane</keyword>
<feature type="domain" description="PpiC" evidence="14">
    <location>
        <begin position="268"/>
        <end position="374"/>
    </location>
</feature>
<dbReference type="EMBL" id="CP025120">
    <property type="protein sequence ID" value="AUD79394.1"/>
    <property type="molecule type" value="Genomic_DNA"/>
</dbReference>
<reference evidence="15 16" key="1">
    <citation type="submission" date="2017-12" db="EMBL/GenBank/DDBJ databases">
        <title>Kangiella profundi FT102 completed genome.</title>
        <authorList>
            <person name="Xu J."/>
            <person name="Wang J."/>
            <person name="Lu Y."/>
        </authorList>
    </citation>
    <scope>NUCLEOTIDE SEQUENCE [LARGE SCALE GENOMIC DNA]</scope>
    <source>
        <strain evidence="15 16">FT102</strain>
    </source>
</reference>
<sequence length="638" mass="71912">MMLERIQQSMQGPIMKVILFVIIIFFIFAGYFTGTLFSGNPDKVAEVEGAEITNAQIQQRLDRVRQQMGQQFDQQYATEASQKLLREQIKQQLINEQVIKANLNKAGLTASEEQIKTWIREFPQFQIGGVYSPEQAKMILAQMGWSEEQLRQYARQQIAEEQLNQGIGATNFALGYEVESYYRLQEQSRDVRYVRITQEDFADSIDVTEAEIEDYYQQNQAQFEQPEKVNLRYVRLSTEQLAEKFKDQIDAAQIQELYEANKANYQDPAEILVAHILIDNSIEDAESKASDLLNQLKDGADFAELAKEHSSDTFSGENGGQLDWVDAIPASDENPSGTGWVPEFEAAALALNNVGDMTDVVETQYGYHIIKLVDKKESQTTPLAEVESDIRDTLANEKAQEEFFAKQSKLNENLFEFGDDLDKFAEEVDLEVQETGLFSKNSATGLTANPVFLEKAFSASVLESTEVSDMIELTNNDIVYVTVKEYLPAQVQPLDEVKETVVATLKEEKVRTAAKDFAEQVLARLGEGEDAESLLSLEGLSWSETTDLKRRDTAIGFDLTNAIFKVKAPAEGQASRSVEQLFNGDYVVVEVNAVNYPDPDTMDDATRQQIEQRLANANAQAEMQSLMQNFREKSEVAQ</sequence>
<evidence type="ECO:0000256" key="6">
    <source>
        <dbReference type="ARBA" id="ARBA00023136"/>
    </source>
</evidence>
<evidence type="ECO:0000256" key="11">
    <source>
        <dbReference type="PROSITE-ProRule" id="PRU00278"/>
    </source>
</evidence>
<keyword evidence="11 15" id="KW-0413">Isomerase</keyword>
<dbReference type="PANTHER" id="PTHR47529:SF1">
    <property type="entry name" value="PERIPLASMIC CHAPERONE PPID"/>
    <property type="match status" value="1"/>
</dbReference>
<dbReference type="InterPro" id="IPR052029">
    <property type="entry name" value="PpiD_chaperone"/>
</dbReference>
<name>A0A2K9AKC1_9GAMM</name>
<keyword evidence="16" id="KW-1185">Reference proteome</keyword>
<feature type="transmembrane region" description="Helical" evidence="13">
    <location>
        <begin position="12"/>
        <end position="32"/>
    </location>
</feature>
<dbReference type="KEGG" id="kpd:CW740_09110"/>
<comment type="similarity">
    <text evidence="8">Belongs to the PpiD chaperone family.</text>
</comment>
<feature type="coiled-coil region" evidence="12">
    <location>
        <begin position="607"/>
        <end position="636"/>
    </location>
</feature>
<dbReference type="Gene3D" id="1.10.4030.10">
    <property type="entry name" value="Porin chaperone SurA, peptide-binding domain"/>
    <property type="match status" value="1"/>
</dbReference>
<organism evidence="15 16">
    <name type="scientific">Kangiella profundi</name>
    <dbReference type="NCBI Taxonomy" id="1561924"/>
    <lineage>
        <taxon>Bacteria</taxon>
        <taxon>Pseudomonadati</taxon>
        <taxon>Pseudomonadota</taxon>
        <taxon>Gammaproteobacteria</taxon>
        <taxon>Kangiellales</taxon>
        <taxon>Kangiellaceae</taxon>
        <taxon>Kangiella</taxon>
    </lineage>
</organism>
<dbReference type="InterPro" id="IPR046357">
    <property type="entry name" value="PPIase_dom_sf"/>
</dbReference>
<evidence type="ECO:0000256" key="3">
    <source>
        <dbReference type="ARBA" id="ARBA00022519"/>
    </source>
</evidence>
<keyword evidence="12" id="KW-0175">Coiled coil</keyword>
<keyword evidence="11" id="KW-0697">Rotamase</keyword>
<evidence type="ECO:0000256" key="4">
    <source>
        <dbReference type="ARBA" id="ARBA00022692"/>
    </source>
</evidence>
<comment type="subcellular location">
    <subcellularLocation>
        <location evidence="1">Cell inner membrane</location>
        <topology evidence="1">Single-pass type II membrane protein</topology>
        <orientation evidence="1">Periplasmic side</orientation>
    </subcellularLocation>
</comment>
<keyword evidence="7" id="KW-0143">Chaperone</keyword>
<dbReference type="GO" id="GO:0005886">
    <property type="term" value="C:plasma membrane"/>
    <property type="evidence" value="ECO:0007669"/>
    <property type="project" value="UniProtKB-SubCell"/>
</dbReference>
<dbReference type="Proteomes" id="UP000232693">
    <property type="component" value="Chromosome"/>
</dbReference>
<protein>
    <recommendedName>
        <fullName evidence="9">Periplasmic chaperone PpiD</fullName>
    </recommendedName>
    <alternativeName>
        <fullName evidence="10">Periplasmic folding chaperone</fullName>
    </alternativeName>
</protein>
<evidence type="ECO:0000256" key="8">
    <source>
        <dbReference type="ARBA" id="ARBA00038408"/>
    </source>
</evidence>
<dbReference type="OrthoDB" id="9812372at2"/>
<proteinExistence type="inferred from homology"/>
<dbReference type="RefSeq" id="WP_106647210.1">
    <property type="nucleotide sequence ID" value="NZ_CP025120.1"/>
</dbReference>
<dbReference type="AlphaFoldDB" id="A0A2K9AKC1"/>
<evidence type="ECO:0000256" key="12">
    <source>
        <dbReference type="SAM" id="Coils"/>
    </source>
</evidence>
<dbReference type="SUPFAM" id="SSF54534">
    <property type="entry name" value="FKBP-like"/>
    <property type="match status" value="1"/>
</dbReference>
<evidence type="ECO:0000256" key="10">
    <source>
        <dbReference type="ARBA" id="ARBA00042775"/>
    </source>
</evidence>
<dbReference type="GO" id="GO:0003755">
    <property type="term" value="F:peptidyl-prolyl cis-trans isomerase activity"/>
    <property type="evidence" value="ECO:0007669"/>
    <property type="project" value="UniProtKB-KW"/>
</dbReference>
<evidence type="ECO:0000256" key="1">
    <source>
        <dbReference type="ARBA" id="ARBA00004382"/>
    </source>
</evidence>
<evidence type="ECO:0000259" key="14">
    <source>
        <dbReference type="PROSITE" id="PS50198"/>
    </source>
</evidence>
<evidence type="ECO:0000256" key="13">
    <source>
        <dbReference type="SAM" id="Phobius"/>
    </source>
</evidence>
<keyword evidence="3" id="KW-0997">Cell inner membrane</keyword>
<dbReference type="Gene3D" id="3.10.50.40">
    <property type="match status" value="1"/>
</dbReference>
<dbReference type="PANTHER" id="PTHR47529">
    <property type="entry name" value="PEPTIDYL-PROLYL CIS-TRANS ISOMERASE D"/>
    <property type="match status" value="1"/>
</dbReference>
<dbReference type="PROSITE" id="PS50198">
    <property type="entry name" value="PPIC_PPIASE_2"/>
    <property type="match status" value="1"/>
</dbReference>
<evidence type="ECO:0000256" key="7">
    <source>
        <dbReference type="ARBA" id="ARBA00023186"/>
    </source>
</evidence>